<dbReference type="InterPro" id="IPR000182">
    <property type="entry name" value="GNAT_dom"/>
</dbReference>
<feature type="domain" description="N-acetyltransferase" evidence="1">
    <location>
        <begin position="57"/>
        <end position="234"/>
    </location>
</feature>
<gene>
    <name evidence="2" type="ORF">COCMIDRAFT_8710</name>
</gene>
<keyword evidence="3" id="KW-1185">Reference proteome</keyword>
<dbReference type="PROSITE" id="PS51186">
    <property type="entry name" value="GNAT"/>
    <property type="match status" value="1"/>
</dbReference>
<dbReference type="InterPro" id="IPR051531">
    <property type="entry name" value="N-acetyltransferase"/>
</dbReference>
<sequence>MSPNSFILLTSRLVLVPTPLAIHNKSYLNLYASLHADASFCVMGFGASFPVRNWTEEETREIILTRDIARCWENRNMGDLAVGLRSTAQIDQLTPRLITGTNEQLYVIEEQDEETISQVLSRVEWVGYVGVRDATTTSMPPRTDADPPLPHWQEMIELRYGVAPVHWGKGMAREAAEAVMQWASSERGVRRFIAETEKENARSARVLEKMGFTKRDGIDYWKEEGEIEWKRVCT</sequence>
<dbReference type="RefSeq" id="XP_007691874.1">
    <property type="nucleotide sequence ID" value="XM_007693684.1"/>
</dbReference>
<dbReference type="AlphaFoldDB" id="W6YVL5"/>
<dbReference type="PANTHER" id="PTHR43792">
    <property type="entry name" value="GNAT FAMILY, PUTATIVE (AFU_ORTHOLOGUE AFUA_3G00765)-RELATED-RELATED"/>
    <property type="match status" value="1"/>
</dbReference>
<accession>W6YVL5</accession>
<dbReference type="Gene3D" id="3.40.630.30">
    <property type="match status" value="1"/>
</dbReference>
<dbReference type="OrthoDB" id="630895at2759"/>
<dbReference type="Pfam" id="PF13302">
    <property type="entry name" value="Acetyltransf_3"/>
    <property type="match status" value="1"/>
</dbReference>
<evidence type="ECO:0000313" key="3">
    <source>
        <dbReference type="Proteomes" id="UP000054032"/>
    </source>
</evidence>
<dbReference type="SUPFAM" id="SSF55729">
    <property type="entry name" value="Acyl-CoA N-acyltransferases (Nat)"/>
    <property type="match status" value="1"/>
</dbReference>
<organism evidence="2 3">
    <name type="scientific">Bipolaris oryzae ATCC 44560</name>
    <dbReference type="NCBI Taxonomy" id="930090"/>
    <lineage>
        <taxon>Eukaryota</taxon>
        <taxon>Fungi</taxon>
        <taxon>Dikarya</taxon>
        <taxon>Ascomycota</taxon>
        <taxon>Pezizomycotina</taxon>
        <taxon>Dothideomycetes</taxon>
        <taxon>Pleosporomycetidae</taxon>
        <taxon>Pleosporales</taxon>
        <taxon>Pleosporineae</taxon>
        <taxon>Pleosporaceae</taxon>
        <taxon>Bipolaris</taxon>
    </lineage>
</organism>
<evidence type="ECO:0000259" key="1">
    <source>
        <dbReference type="PROSITE" id="PS51186"/>
    </source>
</evidence>
<name>W6YVL5_COCMI</name>
<dbReference type="InterPro" id="IPR016181">
    <property type="entry name" value="Acyl_CoA_acyltransferase"/>
</dbReference>
<dbReference type="EMBL" id="KI964095">
    <property type="protein sequence ID" value="EUC41595.1"/>
    <property type="molecule type" value="Genomic_DNA"/>
</dbReference>
<dbReference type="eggNOG" id="ENOG502SNG3">
    <property type="taxonomic scope" value="Eukaryota"/>
</dbReference>
<dbReference type="Proteomes" id="UP000054032">
    <property type="component" value="Unassembled WGS sequence"/>
</dbReference>
<reference evidence="2 3" key="1">
    <citation type="journal article" date="2013" name="PLoS Genet.">
        <title>Comparative genome structure, secondary metabolite, and effector coding capacity across Cochliobolus pathogens.</title>
        <authorList>
            <person name="Condon B.J."/>
            <person name="Leng Y."/>
            <person name="Wu D."/>
            <person name="Bushley K.E."/>
            <person name="Ohm R.A."/>
            <person name="Otillar R."/>
            <person name="Martin J."/>
            <person name="Schackwitz W."/>
            <person name="Grimwood J."/>
            <person name="MohdZainudin N."/>
            <person name="Xue C."/>
            <person name="Wang R."/>
            <person name="Manning V.A."/>
            <person name="Dhillon B."/>
            <person name="Tu Z.J."/>
            <person name="Steffenson B.J."/>
            <person name="Salamov A."/>
            <person name="Sun H."/>
            <person name="Lowry S."/>
            <person name="LaButti K."/>
            <person name="Han J."/>
            <person name="Copeland A."/>
            <person name="Lindquist E."/>
            <person name="Barry K."/>
            <person name="Schmutz J."/>
            <person name="Baker S.E."/>
            <person name="Ciuffetti L.M."/>
            <person name="Grigoriev I.V."/>
            <person name="Zhong S."/>
            <person name="Turgeon B.G."/>
        </authorList>
    </citation>
    <scope>NUCLEOTIDE SEQUENCE [LARGE SCALE GENOMIC DNA]</scope>
    <source>
        <strain evidence="2 3">ATCC 44560</strain>
    </source>
</reference>
<protein>
    <recommendedName>
        <fullName evidence="1">N-acetyltransferase domain-containing protein</fullName>
    </recommendedName>
</protein>
<dbReference type="GO" id="GO:0016747">
    <property type="term" value="F:acyltransferase activity, transferring groups other than amino-acyl groups"/>
    <property type="evidence" value="ECO:0007669"/>
    <property type="project" value="InterPro"/>
</dbReference>
<dbReference type="KEGG" id="bor:COCMIDRAFT_8710"/>
<dbReference type="HOGENOM" id="CLU_1156743_0_0_1"/>
<evidence type="ECO:0000313" key="2">
    <source>
        <dbReference type="EMBL" id="EUC41595.1"/>
    </source>
</evidence>
<dbReference type="PANTHER" id="PTHR43792:SF1">
    <property type="entry name" value="N-ACETYLTRANSFERASE DOMAIN-CONTAINING PROTEIN"/>
    <property type="match status" value="1"/>
</dbReference>
<dbReference type="GeneID" id="19126985"/>
<proteinExistence type="predicted"/>